<dbReference type="GO" id="GO:0005886">
    <property type="term" value="C:plasma membrane"/>
    <property type="evidence" value="ECO:0007669"/>
    <property type="project" value="TreeGrafter"/>
</dbReference>
<name>A0A8J5UTG9_9HYME</name>
<dbReference type="PANTHER" id="PTHR21439:SF0">
    <property type="entry name" value="PROTEIN OSCP1"/>
    <property type="match status" value="1"/>
</dbReference>
<reference evidence="1" key="2">
    <citation type="submission" date="2021-04" db="EMBL/GenBank/DDBJ databases">
        <title>Genome-wide patterns of bracovirus chromosomal integration into multiple host tissues during parasitism.</title>
        <authorList>
            <person name="Chebbi M.A.C."/>
        </authorList>
    </citation>
    <scope>NUCLEOTIDE SEQUENCE</scope>
    <source>
        <tissue evidence="1">Whole body</tissue>
    </source>
</reference>
<gene>
    <name evidence="1" type="ORF">G9C98_000978</name>
</gene>
<accession>A0A8J5UTG9</accession>
<reference evidence="1" key="1">
    <citation type="submission" date="2020-03" db="EMBL/GenBank/DDBJ databases">
        <authorList>
            <person name="Chebbi M.A."/>
            <person name="Drezen J.M."/>
        </authorList>
    </citation>
    <scope>NUCLEOTIDE SEQUENCE</scope>
    <source>
        <tissue evidence="1">Whole body</tissue>
    </source>
</reference>
<evidence type="ECO:0008006" key="3">
    <source>
        <dbReference type="Google" id="ProtNLM"/>
    </source>
</evidence>
<dbReference type="OrthoDB" id="2157380at2759"/>
<protein>
    <recommendedName>
        <fullName evidence="3">Protein OSCP1</fullName>
    </recommendedName>
</protein>
<dbReference type="GO" id="GO:0005737">
    <property type="term" value="C:cytoplasm"/>
    <property type="evidence" value="ECO:0007669"/>
    <property type="project" value="TreeGrafter"/>
</dbReference>
<dbReference type="Pfam" id="PF10188">
    <property type="entry name" value="Oscp1"/>
    <property type="match status" value="1"/>
</dbReference>
<proteinExistence type="predicted"/>
<keyword evidence="2" id="KW-1185">Reference proteome</keyword>
<dbReference type="EMBL" id="JAAOIC020000054">
    <property type="protein sequence ID" value="KAG8035550.1"/>
    <property type="molecule type" value="Genomic_DNA"/>
</dbReference>
<dbReference type="AlphaFoldDB" id="A0A8J5UTG9"/>
<sequence length="363" mass="41365">MSLHCNPLIYLNMGGEMLYVLQQRLKAQKINSRKTSTVIDDITAALVDPKIISAIFTDSPISSLSWIRSTLEKIALCSIMRLDQDSMNKLFDLMMMMVKFQLSIATGPREVILLTLNHVDALRNMISRNGVHEKITAVHELIIKKYGKLTCNEIWEARNECLDLLSDINVRVSILMKLGLQNEDTSFNINARNYNEKFDLMSKELGSIELLQIPQNLRVGSLQLLGERVTFLGRNIYTMNYSFVTIKPQKEKLPPSNRNKMFIKDKGTKAELGMLAAQLGTEDTSSTRTFSLDLFDDIDVKTEDQGNKTSDTKEDDDQHEINDMIKINDEYKNKLENICADFLTEDGIENKVNLLQLLDENSQ</sequence>
<organism evidence="1 2">
    <name type="scientific">Cotesia typhae</name>
    <dbReference type="NCBI Taxonomy" id="2053667"/>
    <lineage>
        <taxon>Eukaryota</taxon>
        <taxon>Metazoa</taxon>
        <taxon>Ecdysozoa</taxon>
        <taxon>Arthropoda</taxon>
        <taxon>Hexapoda</taxon>
        <taxon>Insecta</taxon>
        <taxon>Pterygota</taxon>
        <taxon>Neoptera</taxon>
        <taxon>Endopterygota</taxon>
        <taxon>Hymenoptera</taxon>
        <taxon>Apocrita</taxon>
        <taxon>Ichneumonoidea</taxon>
        <taxon>Braconidae</taxon>
        <taxon>Microgastrinae</taxon>
        <taxon>Cotesia</taxon>
    </lineage>
</organism>
<dbReference type="InterPro" id="IPR019332">
    <property type="entry name" value="OSCP1"/>
</dbReference>
<evidence type="ECO:0000313" key="1">
    <source>
        <dbReference type="EMBL" id="KAG8035550.1"/>
    </source>
</evidence>
<evidence type="ECO:0000313" key="2">
    <source>
        <dbReference type="Proteomes" id="UP000729913"/>
    </source>
</evidence>
<dbReference type="PANTHER" id="PTHR21439">
    <property type="entry name" value="OXIDORED-NITRO DOMAIN-CONTAINING PROTEIN"/>
    <property type="match status" value="1"/>
</dbReference>
<dbReference type="Proteomes" id="UP000729913">
    <property type="component" value="Unassembled WGS sequence"/>
</dbReference>
<comment type="caution">
    <text evidence="1">The sequence shown here is derived from an EMBL/GenBank/DDBJ whole genome shotgun (WGS) entry which is preliminary data.</text>
</comment>